<dbReference type="InterPro" id="IPR001128">
    <property type="entry name" value="Cyt_P450"/>
</dbReference>
<dbReference type="GO" id="GO:0005506">
    <property type="term" value="F:iron ion binding"/>
    <property type="evidence" value="ECO:0007669"/>
    <property type="project" value="InterPro"/>
</dbReference>
<comment type="similarity">
    <text evidence="2">Belongs to the cytochrome P450 family.</text>
</comment>
<dbReference type="InterPro" id="IPR050529">
    <property type="entry name" value="CYP450_sterol_14alpha_dmase"/>
</dbReference>
<feature type="chain" id="PRO_5042047042" description="Cytochrome P450" evidence="7">
    <location>
        <begin position="22"/>
        <end position="497"/>
    </location>
</feature>
<evidence type="ECO:0000256" key="5">
    <source>
        <dbReference type="ARBA" id="ARBA00023004"/>
    </source>
</evidence>
<evidence type="ECO:0000256" key="1">
    <source>
        <dbReference type="ARBA" id="ARBA00001971"/>
    </source>
</evidence>
<dbReference type="GO" id="GO:0020037">
    <property type="term" value="F:heme binding"/>
    <property type="evidence" value="ECO:0007669"/>
    <property type="project" value="InterPro"/>
</dbReference>
<evidence type="ECO:0000256" key="4">
    <source>
        <dbReference type="ARBA" id="ARBA00022723"/>
    </source>
</evidence>
<evidence type="ECO:0000313" key="8">
    <source>
        <dbReference type="EMBL" id="KAJ3479622.1"/>
    </source>
</evidence>
<evidence type="ECO:0000256" key="7">
    <source>
        <dbReference type="SAM" id="SignalP"/>
    </source>
</evidence>
<evidence type="ECO:0000256" key="2">
    <source>
        <dbReference type="ARBA" id="ARBA00010617"/>
    </source>
</evidence>
<dbReference type="EMBL" id="JANAWD010000427">
    <property type="protein sequence ID" value="KAJ3479622.1"/>
    <property type="molecule type" value="Genomic_DNA"/>
</dbReference>
<evidence type="ECO:0008006" key="10">
    <source>
        <dbReference type="Google" id="ProtNLM"/>
    </source>
</evidence>
<dbReference type="PRINTS" id="PR00465">
    <property type="entry name" value="EP450IV"/>
</dbReference>
<dbReference type="GO" id="GO:0016705">
    <property type="term" value="F:oxidoreductase activity, acting on paired donors, with incorporation or reduction of molecular oxygen"/>
    <property type="evidence" value="ECO:0007669"/>
    <property type="project" value="InterPro"/>
</dbReference>
<evidence type="ECO:0000313" key="9">
    <source>
        <dbReference type="Proteomes" id="UP001212997"/>
    </source>
</evidence>
<comment type="caution">
    <text evidence="8">The sequence shown here is derived from an EMBL/GenBank/DDBJ whole genome shotgun (WGS) entry which is preliminary data.</text>
</comment>
<dbReference type="AlphaFoldDB" id="A0AAD5YFU4"/>
<keyword evidence="7" id="KW-0732">Signal</keyword>
<sequence>MYEVAAIWFIVLAGIALSVRSRSSDSEGCAPTVWSLIPWVGGALQYGKDSIRYLNQCRTHYGSAFKMVLAGRVITVICDTKGIDNIFRDRSKAFNTHLAHHQIAEAMGNVKRANDIVHIINDRLLPLVTRALSREGLDKIVPAFNEDIGRSIEAMARQVRNSPNGKAISLLPFVSESIYHAVSKAAFGPLFPFDTYDDFEACDADLVLLISRIPILSRNVLKAQGRYLHALMDYMRRGWSEGHLEGASAMISDLVSVLKDTDLDESDIAGTLFTIVWGMQANTMRIPYWILVFLLNDPAAAARVQEEVDREIRDNFGGDIKRFLATPYTALESHFPLVDSCVKEALRIGILQSALRQAHADTEIISETGRVRIRKGDIIMANISAFHMDPEVFEDPRTFRADRYLNDKKKIHLGFGGGSHLCKGRFLAMHVAKVFVVMCFKMFDMKLVDASGKSAIGNLPPPDTRRSISVLRPSSEVELFVHARIRGEKDGSLLFSS</sequence>
<feature type="binding site" description="axial binding residue" evidence="6">
    <location>
        <position position="422"/>
    </location>
    <ligand>
        <name>heme</name>
        <dbReference type="ChEBI" id="CHEBI:30413"/>
    </ligand>
    <ligandPart>
        <name>Fe</name>
        <dbReference type="ChEBI" id="CHEBI:18248"/>
    </ligandPart>
</feature>
<dbReference type="PANTHER" id="PTHR24304">
    <property type="entry name" value="CYTOCHROME P450 FAMILY 7"/>
    <property type="match status" value="1"/>
</dbReference>
<dbReference type="Gene3D" id="1.10.630.10">
    <property type="entry name" value="Cytochrome P450"/>
    <property type="match status" value="1"/>
</dbReference>
<organism evidence="8 9">
    <name type="scientific">Meripilus lineatus</name>
    <dbReference type="NCBI Taxonomy" id="2056292"/>
    <lineage>
        <taxon>Eukaryota</taxon>
        <taxon>Fungi</taxon>
        <taxon>Dikarya</taxon>
        <taxon>Basidiomycota</taxon>
        <taxon>Agaricomycotina</taxon>
        <taxon>Agaricomycetes</taxon>
        <taxon>Polyporales</taxon>
        <taxon>Meripilaceae</taxon>
        <taxon>Meripilus</taxon>
    </lineage>
</organism>
<feature type="signal peptide" evidence="7">
    <location>
        <begin position="1"/>
        <end position="21"/>
    </location>
</feature>
<dbReference type="Proteomes" id="UP001212997">
    <property type="component" value="Unassembled WGS sequence"/>
</dbReference>
<dbReference type="InterPro" id="IPR036396">
    <property type="entry name" value="Cyt_P450_sf"/>
</dbReference>
<accession>A0AAD5YFU4</accession>
<keyword evidence="5 6" id="KW-0408">Iron</keyword>
<keyword evidence="4 6" id="KW-0479">Metal-binding</keyword>
<name>A0AAD5YFU4_9APHY</name>
<dbReference type="InterPro" id="IPR002403">
    <property type="entry name" value="Cyt_P450_E_grp-IV"/>
</dbReference>
<evidence type="ECO:0000256" key="6">
    <source>
        <dbReference type="PIRSR" id="PIRSR602403-1"/>
    </source>
</evidence>
<dbReference type="PANTHER" id="PTHR24304:SF2">
    <property type="entry name" value="24-HYDROXYCHOLESTEROL 7-ALPHA-HYDROXYLASE"/>
    <property type="match status" value="1"/>
</dbReference>
<dbReference type="Pfam" id="PF00067">
    <property type="entry name" value="p450"/>
    <property type="match status" value="1"/>
</dbReference>
<reference evidence="8" key="1">
    <citation type="submission" date="2022-07" db="EMBL/GenBank/DDBJ databases">
        <title>Genome Sequence of Physisporinus lineatus.</title>
        <authorList>
            <person name="Buettner E."/>
        </authorList>
    </citation>
    <scope>NUCLEOTIDE SEQUENCE</scope>
    <source>
        <strain evidence="8">VT162</strain>
    </source>
</reference>
<keyword evidence="9" id="KW-1185">Reference proteome</keyword>
<keyword evidence="3 6" id="KW-0349">Heme</keyword>
<dbReference type="SUPFAM" id="SSF48264">
    <property type="entry name" value="Cytochrome P450"/>
    <property type="match status" value="1"/>
</dbReference>
<gene>
    <name evidence="8" type="ORF">NLI96_g8930</name>
</gene>
<dbReference type="GO" id="GO:0008395">
    <property type="term" value="F:steroid hydroxylase activity"/>
    <property type="evidence" value="ECO:0007669"/>
    <property type="project" value="TreeGrafter"/>
</dbReference>
<evidence type="ECO:0000256" key="3">
    <source>
        <dbReference type="ARBA" id="ARBA00022617"/>
    </source>
</evidence>
<protein>
    <recommendedName>
        <fullName evidence="10">Cytochrome P450</fullName>
    </recommendedName>
</protein>
<comment type="cofactor">
    <cofactor evidence="1 6">
        <name>heme</name>
        <dbReference type="ChEBI" id="CHEBI:30413"/>
    </cofactor>
</comment>
<proteinExistence type="inferred from homology"/>